<dbReference type="GeneTree" id="ENSGT00950000182827"/>
<evidence type="ECO:0000256" key="2">
    <source>
        <dbReference type="ARBA" id="ARBA00022597"/>
    </source>
</evidence>
<dbReference type="Ensembl" id="ENSEBUT00000005258.1">
    <property type="protein sequence ID" value="ENSEBUP00000004820.1"/>
    <property type="gene ID" value="ENSEBUG00000003318.1"/>
</dbReference>
<keyword evidence="4 6" id="KW-1133">Transmembrane helix</keyword>
<protein>
    <submittedName>
        <fullName evidence="7">Solute carrier family 35 member A3a</fullName>
    </submittedName>
</protein>
<evidence type="ECO:0000256" key="1">
    <source>
        <dbReference type="ARBA" id="ARBA00004141"/>
    </source>
</evidence>
<proteinExistence type="predicted"/>
<dbReference type="NCBIfam" id="TIGR00803">
    <property type="entry name" value="nst"/>
    <property type="match status" value="1"/>
</dbReference>
<feature type="transmembrane region" description="Helical" evidence="6">
    <location>
        <begin position="272"/>
        <end position="289"/>
    </location>
</feature>
<feature type="transmembrane region" description="Helical" evidence="6">
    <location>
        <begin position="205"/>
        <end position="225"/>
    </location>
</feature>
<feature type="transmembrane region" description="Helical" evidence="6">
    <location>
        <begin position="245"/>
        <end position="265"/>
    </location>
</feature>
<evidence type="ECO:0000313" key="8">
    <source>
        <dbReference type="Proteomes" id="UP000694388"/>
    </source>
</evidence>
<reference evidence="7" key="1">
    <citation type="submission" date="2025-08" db="UniProtKB">
        <authorList>
            <consortium name="Ensembl"/>
        </authorList>
    </citation>
    <scope>IDENTIFICATION</scope>
</reference>
<dbReference type="InterPro" id="IPR007271">
    <property type="entry name" value="Nuc_sug_transpt"/>
</dbReference>
<dbReference type="GO" id="GO:0000139">
    <property type="term" value="C:Golgi membrane"/>
    <property type="evidence" value="ECO:0007669"/>
    <property type="project" value="UniProtKB-SubCell"/>
</dbReference>
<dbReference type="Pfam" id="PF04142">
    <property type="entry name" value="Nuc_sug_transp"/>
    <property type="match status" value="2"/>
</dbReference>
<keyword evidence="8" id="KW-1185">Reference proteome</keyword>
<dbReference type="AlphaFoldDB" id="A0A8C4ND42"/>
<feature type="transmembrane region" description="Helical" evidence="6">
    <location>
        <begin position="295"/>
        <end position="314"/>
    </location>
</feature>
<comment type="subcellular location">
    <subcellularLocation>
        <location evidence="1">Membrane</location>
        <topology evidence="1">Multi-pass membrane protein</topology>
    </subcellularLocation>
</comment>
<keyword evidence="2" id="KW-0813">Transport</keyword>
<keyword evidence="2" id="KW-0762">Sugar transport</keyword>
<accession>A0A8C4ND42</accession>
<keyword evidence="5 6" id="KW-0472">Membrane</keyword>
<dbReference type="PIRSF" id="PIRSF005799">
    <property type="entry name" value="UDP-gal_transpt"/>
    <property type="match status" value="1"/>
</dbReference>
<dbReference type="Proteomes" id="UP000694388">
    <property type="component" value="Unplaced"/>
</dbReference>
<sequence>MNEVSHSNHNVHKDKQVAHVTRSVHLLFRGDAQVCLQTSTTSTMSAILKRLSLGVLVLQTTGLVLCMRYSRTLPAVGPLYLASSAVLLSEVLKMLTCLLIIYKEHRFILSATYLNLLEEIVHRPLDTLKLAVPSAIYTLQNNLLYVALSNLDAATYQFPAGSVARPESHGTPLVGLFAVLLACFSSGFAGVYFERILKGSRQSVWLRNIQMGLFGSFFALVGVLVRDWEQVHKAGLLQGYNSLTWIVVILQAVGGLVVAAVIKYADNILKGFATSLSIVLSSLISYMLLQDFMPSMLFTIGALLVIGATFLYGYEPKEPSNLVKI</sequence>
<evidence type="ECO:0000256" key="6">
    <source>
        <dbReference type="SAM" id="Phobius"/>
    </source>
</evidence>
<organism evidence="7 8">
    <name type="scientific">Eptatretus burgeri</name>
    <name type="common">Inshore hagfish</name>
    <dbReference type="NCBI Taxonomy" id="7764"/>
    <lineage>
        <taxon>Eukaryota</taxon>
        <taxon>Metazoa</taxon>
        <taxon>Chordata</taxon>
        <taxon>Craniata</taxon>
        <taxon>Vertebrata</taxon>
        <taxon>Cyclostomata</taxon>
        <taxon>Myxini</taxon>
        <taxon>Myxiniformes</taxon>
        <taxon>Myxinidae</taxon>
        <taxon>Eptatretinae</taxon>
        <taxon>Eptatretus</taxon>
    </lineage>
</organism>
<feature type="transmembrane region" description="Helical" evidence="6">
    <location>
        <begin position="173"/>
        <end position="193"/>
    </location>
</feature>
<dbReference type="PANTHER" id="PTHR10231">
    <property type="entry name" value="NUCLEOTIDE-SUGAR TRANSMEMBRANE TRANSPORTER"/>
    <property type="match status" value="1"/>
</dbReference>
<keyword evidence="3 6" id="KW-0812">Transmembrane</keyword>
<feature type="transmembrane region" description="Helical" evidence="6">
    <location>
        <begin position="79"/>
        <end position="102"/>
    </location>
</feature>
<evidence type="ECO:0000256" key="3">
    <source>
        <dbReference type="ARBA" id="ARBA00022692"/>
    </source>
</evidence>
<evidence type="ECO:0000256" key="4">
    <source>
        <dbReference type="ARBA" id="ARBA00022989"/>
    </source>
</evidence>
<evidence type="ECO:0000256" key="5">
    <source>
        <dbReference type="ARBA" id="ARBA00023136"/>
    </source>
</evidence>
<name>A0A8C4ND42_EPTBU</name>
<evidence type="ECO:0000313" key="7">
    <source>
        <dbReference type="Ensembl" id="ENSEBUP00000004820.1"/>
    </source>
</evidence>
<reference evidence="7" key="2">
    <citation type="submission" date="2025-09" db="UniProtKB">
        <authorList>
            <consortium name="Ensembl"/>
        </authorList>
    </citation>
    <scope>IDENTIFICATION</scope>
</reference>
<feature type="transmembrane region" description="Helical" evidence="6">
    <location>
        <begin position="47"/>
        <end position="67"/>
    </location>
</feature>
<dbReference type="GO" id="GO:0015165">
    <property type="term" value="F:pyrimidine nucleotide-sugar transmembrane transporter activity"/>
    <property type="evidence" value="ECO:0007669"/>
    <property type="project" value="InterPro"/>
</dbReference>